<keyword evidence="4" id="KW-0788">Thiol protease</keyword>
<dbReference type="AlphaFoldDB" id="A0A8R7UVM5"/>
<dbReference type="GO" id="GO:0005634">
    <property type="term" value="C:nucleus"/>
    <property type="evidence" value="ECO:0007669"/>
    <property type="project" value="TreeGrafter"/>
</dbReference>
<dbReference type="Gene3D" id="3.40.395.10">
    <property type="entry name" value="Adenoviral Proteinase, Chain A"/>
    <property type="match status" value="2"/>
</dbReference>
<organism evidence="7 8">
    <name type="scientific">Triticum urartu</name>
    <name type="common">Red wild einkorn</name>
    <name type="synonym">Crithodium urartu</name>
    <dbReference type="NCBI Taxonomy" id="4572"/>
    <lineage>
        <taxon>Eukaryota</taxon>
        <taxon>Viridiplantae</taxon>
        <taxon>Streptophyta</taxon>
        <taxon>Embryophyta</taxon>
        <taxon>Tracheophyta</taxon>
        <taxon>Spermatophyta</taxon>
        <taxon>Magnoliopsida</taxon>
        <taxon>Liliopsida</taxon>
        <taxon>Poales</taxon>
        <taxon>Poaceae</taxon>
        <taxon>BOP clade</taxon>
        <taxon>Pooideae</taxon>
        <taxon>Triticodae</taxon>
        <taxon>Triticeae</taxon>
        <taxon>Triticinae</taxon>
        <taxon>Triticum</taxon>
    </lineage>
</organism>
<dbReference type="EnsemblPlants" id="TuG1812G0600001659.01.T01">
    <property type="protein sequence ID" value="TuG1812G0600001659.01.T01"/>
    <property type="gene ID" value="TuG1812G0600001659.01"/>
</dbReference>
<evidence type="ECO:0000259" key="6">
    <source>
        <dbReference type="PROSITE" id="PS50600"/>
    </source>
</evidence>
<feature type="region of interest" description="Disordered" evidence="5">
    <location>
        <begin position="1"/>
        <end position="49"/>
    </location>
</feature>
<name>A0A8R7UVM5_TRIUA</name>
<evidence type="ECO:0000256" key="2">
    <source>
        <dbReference type="ARBA" id="ARBA00022670"/>
    </source>
</evidence>
<accession>A0A8R7UVM5</accession>
<dbReference type="PANTHER" id="PTHR12606">
    <property type="entry name" value="SENTRIN/SUMO-SPECIFIC PROTEASE"/>
    <property type="match status" value="1"/>
</dbReference>
<reference evidence="8" key="1">
    <citation type="journal article" date="2013" name="Nature">
        <title>Draft genome of the wheat A-genome progenitor Triticum urartu.</title>
        <authorList>
            <person name="Ling H.Q."/>
            <person name="Zhao S."/>
            <person name="Liu D."/>
            <person name="Wang J."/>
            <person name="Sun H."/>
            <person name="Zhang C."/>
            <person name="Fan H."/>
            <person name="Li D."/>
            <person name="Dong L."/>
            <person name="Tao Y."/>
            <person name="Gao C."/>
            <person name="Wu H."/>
            <person name="Li Y."/>
            <person name="Cui Y."/>
            <person name="Guo X."/>
            <person name="Zheng S."/>
            <person name="Wang B."/>
            <person name="Yu K."/>
            <person name="Liang Q."/>
            <person name="Yang W."/>
            <person name="Lou X."/>
            <person name="Chen J."/>
            <person name="Feng M."/>
            <person name="Jian J."/>
            <person name="Zhang X."/>
            <person name="Luo G."/>
            <person name="Jiang Y."/>
            <person name="Liu J."/>
            <person name="Wang Z."/>
            <person name="Sha Y."/>
            <person name="Zhang B."/>
            <person name="Wu H."/>
            <person name="Tang D."/>
            <person name="Shen Q."/>
            <person name="Xue P."/>
            <person name="Zou S."/>
            <person name="Wang X."/>
            <person name="Liu X."/>
            <person name="Wang F."/>
            <person name="Yang Y."/>
            <person name="An X."/>
            <person name="Dong Z."/>
            <person name="Zhang K."/>
            <person name="Zhang X."/>
            <person name="Luo M.C."/>
            <person name="Dvorak J."/>
            <person name="Tong Y."/>
            <person name="Wang J."/>
            <person name="Yang H."/>
            <person name="Li Z."/>
            <person name="Wang D."/>
            <person name="Zhang A."/>
            <person name="Wang J."/>
        </authorList>
    </citation>
    <scope>NUCLEOTIDE SEQUENCE</scope>
    <source>
        <strain evidence="8">cv. G1812</strain>
    </source>
</reference>
<keyword evidence="2" id="KW-0645">Protease</keyword>
<evidence type="ECO:0000256" key="5">
    <source>
        <dbReference type="SAM" id="MobiDB-lite"/>
    </source>
</evidence>
<reference evidence="7" key="2">
    <citation type="submission" date="2018-03" db="EMBL/GenBank/DDBJ databases">
        <title>The Triticum urartu genome reveals the dynamic nature of wheat genome evolution.</title>
        <authorList>
            <person name="Ling H."/>
            <person name="Ma B."/>
            <person name="Shi X."/>
            <person name="Liu H."/>
            <person name="Dong L."/>
            <person name="Sun H."/>
            <person name="Cao Y."/>
            <person name="Gao Q."/>
            <person name="Zheng S."/>
            <person name="Li Y."/>
            <person name="Yu Y."/>
            <person name="Du H."/>
            <person name="Qi M."/>
            <person name="Li Y."/>
            <person name="Yu H."/>
            <person name="Cui Y."/>
            <person name="Wang N."/>
            <person name="Chen C."/>
            <person name="Wu H."/>
            <person name="Zhao Y."/>
            <person name="Zhang J."/>
            <person name="Li Y."/>
            <person name="Zhou W."/>
            <person name="Zhang B."/>
            <person name="Hu W."/>
            <person name="Eijk M."/>
            <person name="Tang J."/>
            <person name="Witsenboer H."/>
            <person name="Zhao S."/>
            <person name="Li Z."/>
            <person name="Zhang A."/>
            <person name="Wang D."/>
            <person name="Liang C."/>
        </authorList>
    </citation>
    <scope>NUCLEOTIDE SEQUENCE [LARGE SCALE GENOMIC DNA]</scope>
    <source>
        <strain evidence="7">cv. G1812</strain>
    </source>
</reference>
<dbReference type="InterPro" id="IPR003653">
    <property type="entry name" value="Peptidase_C48_C"/>
</dbReference>
<dbReference type="Proteomes" id="UP000015106">
    <property type="component" value="Chromosome 6"/>
</dbReference>
<feature type="compositionally biased region" description="Polar residues" evidence="5">
    <location>
        <begin position="1"/>
        <end position="12"/>
    </location>
</feature>
<keyword evidence="8" id="KW-1185">Reference proteome</keyword>
<dbReference type="GO" id="GO:0016926">
    <property type="term" value="P:protein desumoylation"/>
    <property type="evidence" value="ECO:0007669"/>
    <property type="project" value="TreeGrafter"/>
</dbReference>
<evidence type="ECO:0000313" key="8">
    <source>
        <dbReference type="Proteomes" id="UP000015106"/>
    </source>
</evidence>
<dbReference type="Pfam" id="PF02902">
    <property type="entry name" value="Peptidase_C48"/>
    <property type="match status" value="1"/>
</dbReference>
<evidence type="ECO:0000313" key="7">
    <source>
        <dbReference type="EnsemblPlants" id="TuG1812G0600001659.01.T01"/>
    </source>
</evidence>
<protein>
    <recommendedName>
        <fullName evidence="6">Ubiquitin-like protease family profile domain-containing protein</fullName>
    </recommendedName>
</protein>
<dbReference type="PROSITE" id="PS50600">
    <property type="entry name" value="ULP_PROTEASE"/>
    <property type="match status" value="1"/>
</dbReference>
<keyword evidence="3" id="KW-0378">Hydrolase</keyword>
<proteinExistence type="inferred from homology"/>
<dbReference type="Gramene" id="TuG1812G0600001659.01.T01">
    <property type="protein sequence ID" value="TuG1812G0600001659.01.T01"/>
    <property type="gene ID" value="TuG1812G0600001659.01"/>
</dbReference>
<sequence>MVPESDNQTNSDPLPAPSSPTRSTLSPNAELPLNEGNISLDDDKQEENAELPLNEANISVHDDNQIENYELPSNQGNISLDDDKQKEEHETYDYLPQDYTLTDRDVCAHIAIETSFEKQLLVKIDEISVKQHEMMCLLNEKEWLNDDVISAYICCIKDQVHVQNDSKVYFENPFVTTLLKRDGKLGIHEDDTFMTEIVKTYVKHDMLQGLQYQLEILKSQNLISPNWKDVDVSKWNIVEQLQKPIQKDSSSCGLFMLKFMEYWTGYALSYPITQIHIPVHSNGDFILFILDKDTHTVHILDPTPNDPIYQYNPHAKYLHRLIWIAEYLPKAMSKACPGSRWNENILLWRHKIVDDIPVYNRELSGYLITLYMSTWEDGKLHLPFLKDGYKLRKQILGHLLTFEHNESEDGMPTGVLDFINFIRMKKLSTICPTAAPKLSRQS</sequence>
<dbReference type="GO" id="GO:0016929">
    <property type="term" value="F:deSUMOylase activity"/>
    <property type="evidence" value="ECO:0007669"/>
    <property type="project" value="TreeGrafter"/>
</dbReference>
<dbReference type="PANTHER" id="PTHR12606:SF113">
    <property type="entry name" value="UBIQUITIN-LIKE PROTEASE FAMILY PROFILE DOMAIN-CONTAINING PROTEIN"/>
    <property type="match status" value="1"/>
</dbReference>
<feature type="domain" description="Ubiquitin-like protease family profile" evidence="6">
    <location>
        <begin position="127"/>
        <end position="263"/>
    </location>
</feature>
<evidence type="ECO:0000256" key="1">
    <source>
        <dbReference type="ARBA" id="ARBA00005234"/>
    </source>
</evidence>
<reference evidence="7" key="3">
    <citation type="submission" date="2022-06" db="UniProtKB">
        <authorList>
            <consortium name="EnsemblPlants"/>
        </authorList>
    </citation>
    <scope>IDENTIFICATION</scope>
</reference>
<evidence type="ECO:0000256" key="4">
    <source>
        <dbReference type="ARBA" id="ARBA00022807"/>
    </source>
</evidence>
<dbReference type="InterPro" id="IPR038765">
    <property type="entry name" value="Papain-like_cys_pep_sf"/>
</dbReference>
<dbReference type="SUPFAM" id="SSF54001">
    <property type="entry name" value="Cysteine proteinases"/>
    <property type="match status" value="1"/>
</dbReference>
<comment type="similarity">
    <text evidence="1">Belongs to the peptidase C48 family.</text>
</comment>
<dbReference type="GO" id="GO:0006508">
    <property type="term" value="P:proteolysis"/>
    <property type="evidence" value="ECO:0007669"/>
    <property type="project" value="UniProtKB-KW"/>
</dbReference>
<evidence type="ECO:0000256" key="3">
    <source>
        <dbReference type="ARBA" id="ARBA00022801"/>
    </source>
</evidence>